<dbReference type="InterPro" id="IPR038340">
    <property type="entry name" value="MRP-L47_sf"/>
</dbReference>
<proteinExistence type="inferred from homology"/>
<reference evidence="8 9" key="1">
    <citation type="submission" date="2014-11" db="EMBL/GenBank/DDBJ databases">
        <authorList>
            <person name="Zhu J."/>
            <person name="Qi W."/>
            <person name="Song R."/>
        </authorList>
    </citation>
    <scope>NUCLEOTIDE SEQUENCE [LARGE SCALE GENOMIC DNA]</scope>
</reference>
<keyword evidence="4" id="KW-0496">Mitochondrion</keyword>
<dbReference type="EMBL" id="CDMY01000436">
    <property type="protein sequence ID" value="CEM12706.1"/>
    <property type="molecule type" value="Genomic_DNA"/>
</dbReference>
<name>A0A0G4FH14_VITBC</name>
<evidence type="ECO:0000256" key="3">
    <source>
        <dbReference type="ARBA" id="ARBA00022980"/>
    </source>
</evidence>
<dbReference type="PANTHER" id="PTHR21183:SF18">
    <property type="entry name" value="LARGE RIBOSOMAL SUBUNIT PROTEIN UL29M"/>
    <property type="match status" value="1"/>
</dbReference>
<keyword evidence="5" id="KW-0687">Ribonucleoprotein</keyword>
<dbReference type="GO" id="GO:0003735">
    <property type="term" value="F:structural constituent of ribosome"/>
    <property type="evidence" value="ECO:0007669"/>
    <property type="project" value="InterPro"/>
</dbReference>
<comment type="subcellular location">
    <subcellularLocation>
        <location evidence="1">Mitochondrion</location>
    </subcellularLocation>
</comment>
<dbReference type="SUPFAM" id="SSF46561">
    <property type="entry name" value="Ribosomal protein L29 (L29p)"/>
    <property type="match status" value="1"/>
</dbReference>
<dbReference type="PhylomeDB" id="A0A0G4FH14"/>
<comment type="similarity">
    <text evidence="2">Belongs to the universal ribosomal protein uL29 family.</text>
</comment>
<evidence type="ECO:0000256" key="2">
    <source>
        <dbReference type="ARBA" id="ARBA00009254"/>
    </source>
</evidence>
<sequence length="235" mass="28340">MSLSLVRRRFFPARPALRGVEELWRGSMWDSDTPIKERKENLNTGDSWPAALLRLKSFEELHKLWFVLLKEKNLLMGEQAAARAHNINMEGHGRLKKVKMSMKRILTVLSRREIHQQCLRAKEMLKKQEERESLETRRFKLEEQIKMLEHKIERLGNTESLQKAAWKTTLQKYRADHEQILIDLKPLRKATMYMLTPDWRYERKYSDLPGRITWKKQYIRALEESIKHRKPIRFY</sequence>
<dbReference type="OrthoDB" id="270763at2759"/>
<evidence type="ECO:0000256" key="6">
    <source>
        <dbReference type="ARBA" id="ARBA00035289"/>
    </source>
</evidence>
<dbReference type="PANTHER" id="PTHR21183">
    <property type="entry name" value="RIBOSOMAL PROTEIN L47, MITOCHONDRIAL-RELATED"/>
    <property type="match status" value="1"/>
</dbReference>
<protein>
    <recommendedName>
        <fullName evidence="6">Large ribosomal subunit protein uL29m</fullName>
    </recommendedName>
</protein>
<dbReference type="InterPro" id="IPR010729">
    <property type="entry name" value="Ribosomal_uL29_mit"/>
</dbReference>
<dbReference type="VEuPathDB" id="CryptoDB:Vbra_15424"/>
<dbReference type="InterPro" id="IPR036049">
    <property type="entry name" value="Ribosomal_uL29_sf"/>
</dbReference>
<dbReference type="OMA" id="REIHQQC"/>
<keyword evidence="3" id="KW-0689">Ribosomal protein</keyword>
<dbReference type="AlphaFoldDB" id="A0A0G4FH14"/>
<dbReference type="InParanoid" id="A0A0G4FH14"/>
<dbReference type="Gene3D" id="6.10.330.20">
    <property type="match status" value="1"/>
</dbReference>
<evidence type="ECO:0000313" key="8">
    <source>
        <dbReference type="EMBL" id="CEM12706.1"/>
    </source>
</evidence>
<dbReference type="STRING" id="1169540.A0A0G4FH14"/>
<feature type="coiled-coil region" evidence="7">
    <location>
        <begin position="111"/>
        <end position="158"/>
    </location>
</feature>
<evidence type="ECO:0000256" key="7">
    <source>
        <dbReference type="SAM" id="Coils"/>
    </source>
</evidence>
<accession>A0A0G4FH14</accession>
<keyword evidence="9" id="KW-1185">Reference proteome</keyword>
<dbReference type="Proteomes" id="UP000041254">
    <property type="component" value="Unassembled WGS sequence"/>
</dbReference>
<organism evidence="8 9">
    <name type="scientific">Vitrella brassicaformis (strain CCMP3155)</name>
    <dbReference type="NCBI Taxonomy" id="1169540"/>
    <lineage>
        <taxon>Eukaryota</taxon>
        <taxon>Sar</taxon>
        <taxon>Alveolata</taxon>
        <taxon>Colpodellida</taxon>
        <taxon>Vitrellaceae</taxon>
        <taxon>Vitrella</taxon>
    </lineage>
</organism>
<evidence type="ECO:0000256" key="4">
    <source>
        <dbReference type="ARBA" id="ARBA00023128"/>
    </source>
</evidence>
<evidence type="ECO:0000256" key="5">
    <source>
        <dbReference type="ARBA" id="ARBA00023274"/>
    </source>
</evidence>
<gene>
    <name evidence="8" type="ORF">Vbra_15424</name>
</gene>
<dbReference type="GO" id="GO:0032543">
    <property type="term" value="P:mitochondrial translation"/>
    <property type="evidence" value="ECO:0007669"/>
    <property type="project" value="TreeGrafter"/>
</dbReference>
<dbReference type="Pfam" id="PF06984">
    <property type="entry name" value="MRP-L47"/>
    <property type="match status" value="1"/>
</dbReference>
<evidence type="ECO:0000313" key="9">
    <source>
        <dbReference type="Proteomes" id="UP000041254"/>
    </source>
</evidence>
<keyword evidence="7" id="KW-0175">Coiled coil</keyword>
<evidence type="ECO:0000256" key="1">
    <source>
        <dbReference type="ARBA" id="ARBA00004173"/>
    </source>
</evidence>
<dbReference type="GO" id="GO:0005762">
    <property type="term" value="C:mitochondrial large ribosomal subunit"/>
    <property type="evidence" value="ECO:0007669"/>
    <property type="project" value="TreeGrafter"/>
</dbReference>